<dbReference type="PANTHER" id="PTHR42973:SF13">
    <property type="entry name" value="FAD-BINDING PCMH-TYPE DOMAIN-CONTAINING PROTEIN"/>
    <property type="match status" value="1"/>
</dbReference>
<feature type="chain" id="PRO_5021345591" description="FAD-binding PCMH-type domain-containing protein" evidence="5">
    <location>
        <begin position="22"/>
        <end position="495"/>
    </location>
</feature>
<evidence type="ECO:0000256" key="1">
    <source>
        <dbReference type="ARBA" id="ARBA00005466"/>
    </source>
</evidence>
<dbReference type="AlphaFoldDB" id="A0A4Y9ZJ94"/>
<keyword evidence="2" id="KW-0285">Flavoprotein</keyword>
<evidence type="ECO:0000313" key="8">
    <source>
        <dbReference type="Proteomes" id="UP000298061"/>
    </source>
</evidence>
<dbReference type="InterPro" id="IPR016166">
    <property type="entry name" value="FAD-bd_PCMH"/>
</dbReference>
<dbReference type="Pfam" id="PF01565">
    <property type="entry name" value="FAD_binding_4"/>
    <property type="match status" value="1"/>
</dbReference>
<dbReference type="InterPro" id="IPR050416">
    <property type="entry name" value="FAD-linked_Oxidoreductase"/>
</dbReference>
<evidence type="ECO:0000256" key="2">
    <source>
        <dbReference type="ARBA" id="ARBA00022630"/>
    </source>
</evidence>
<keyword evidence="5" id="KW-0732">Signal</keyword>
<dbReference type="InterPro" id="IPR012951">
    <property type="entry name" value="BBE"/>
</dbReference>
<keyword evidence="8" id="KW-1185">Reference proteome</keyword>
<dbReference type="PROSITE" id="PS51257">
    <property type="entry name" value="PROKAR_LIPOPROTEIN"/>
    <property type="match status" value="1"/>
</dbReference>
<proteinExistence type="inferred from homology"/>
<dbReference type="Pfam" id="PF08031">
    <property type="entry name" value="BBE"/>
    <property type="match status" value="1"/>
</dbReference>
<dbReference type="STRING" id="135208.A0A4Y9ZJ94"/>
<protein>
    <recommendedName>
        <fullName evidence="6">FAD-binding PCMH-type domain-containing protein</fullName>
    </recommendedName>
</protein>
<dbReference type="InterPro" id="IPR016169">
    <property type="entry name" value="FAD-bd_PCMH_sub2"/>
</dbReference>
<sequence>MASQRLLAFVSLLSTFVASSAQPASGGNSTLSACQSIAKTISSASAVYYPGSPNYTEDNAHWANSSSAASTCSVEPGTAEDVGAIIKGGGHATNPGFSSSTGVEIAMTRFSNVTYDASSQTADIGAGLVWDDVYAALEPHGVNVIGGRVSGVGVAGFTLGGGYSYKTNQYGLAVDNVVAYELVLPNGTVTTVTSDDEDLFWGLKGGFNNFVCLSPAWLQIRLTQCIQGIVTKFTFKTFSQGEIWGGLVTIPASGVDAATDAIANFHANVTDPKAAIVPAYVYSSGEVTMEITIFYDAPAQPSGIFDEFLAISGINRSVLKTQSYLSLVQSTAGLPGGSQTFFGAASFIDLPKYLLETVINETKFWGDYITPYSGVTILNIVEPFLPTIFSHGAPDSSAYPPDRSVTLLPVNLFFVWNNASQNDRMHDAMVQSQHQMTLVAVAEGQDVANAGIYPNYALYDAPLESLWGGNVPRLQSIAKQYDPTNVMSLTGGYKV</sequence>
<dbReference type="PANTHER" id="PTHR42973">
    <property type="entry name" value="BINDING OXIDOREDUCTASE, PUTATIVE (AFU_ORTHOLOGUE AFUA_1G17690)-RELATED"/>
    <property type="match status" value="1"/>
</dbReference>
<evidence type="ECO:0000313" key="7">
    <source>
        <dbReference type="EMBL" id="TFY74250.1"/>
    </source>
</evidence>
<dbReference type="GO" id="GO:0071949">
    <property type="term" value="F:FAD binding"/>
    <property type="evidence" value="ECO:0007669"/>
    <property type="project" value="InterPro"/>
</dbReference>
<evidence type="ECO:0000256" key="5">
    <source>
        <dbReference type="SAM" id="SignalP"/>
    </source>
</evidence>
<accession>A0A4Y9ZJ94</accession>
<comment type="similarity">
    <text evidence="1">Belongs to the oxygen-dependent FAD-linked oxidoreductase family.</text>
</comment>
<evidence type="ECO:0000256" key="4">
    <source>
        <dbReference type="ARBA" id="ARBA00023002"/>
    </source>
</evidence>
<keyword evidence="4" id="KW-0560">Oxidoreductase</keyword>
<comment type="caution">
    <text evidence="7">The sequence shown here is derived from an EMBL/GenBank/DDBJ whole genome shotgun (WGS) entry which is preliminary data.</text>
</comment>
<dbReference type="InterPro" id="IPR006094">
    <property type="entry name" value="Oxid_FAD_bind_N"/>
</dbReference>
<name>A0A4Y9ZJ94_9AGAM</name>
<feature type="signal peptide" evidence="5">
    <location>
        <begin position="1"/>
        <end position="21"/>
    </location>
</feature>
<dbReference type="Gene3D" id="3.40.462.20">
    <property type="match status" value="1"/>
</dbReference>
<dbReference type="PROSITE" id="PS51387">
    <property type="entry name" value="FAD_PCMH"/>
    <property type="match status" value="1"/>
</dbReference>
<dbReference type="SUPFAM" id="SSF56176">
    <property type="entry name" value="FAD-binding/transporter-associated domain-like"/>
    <property type="match status" value="1"/>
</dbReference>
<evidence type="ECO:0000256" key="3">
    <source>
        <dbReference type="ARBA" id="ARBA00022827"/>
    </source>
</evidence>
<evidence type="ECO:0000259" key="6">
    <source>
        <dbReference type="PROSITE" id="PS51387"/>
    </source>
</evidence>
<dbReference type="InterPro" id="IPR036318">
    <property type="entry name" value="FAD-bd_PCMH-like_sf"/>
</dbReference>
<feature type="domain" description="FAD-binding PCMH-type" evidence="6">
    <location>
        <begin position="40"/>
        <end position="240"/>
    </location>
</feature>
<dbReference type="Proteomes" id="UP000298061">
    <property type="component" value="Unassembled WGS sequence"/>
</dbReference>
<dbReference type="Gene3D" id="3.30.465.10">
    <property type="match status" value="2"/>
</dbReference>
<keyword evidence="3" id="KW-0274">FAD</keyword>
<dbReference type="OrthoDB" id="2151789at2759"/>
<dbReference type="EMBL" id="SFCI01002201">
    <property type="protein sequence ID" value="TFY74250.1"/>
    <property type="molecule type" value="Genomic_DNA"/>
</dbReference>
<gene>
    <name evidence="7" type="ORF">EWM64_g9763</name>
</gene>
<organism evidence="7 8">
    <name type="scientific">Hericium alpestre</name>
    <dbReference type="NCBI Taxonomy" id="135208"/>
    <lineage>
        <taxon>Eukaryota</taxon>
        <taxon>Fungi</taxon>
        <taxon>Dikarya</taxon>
        <taxon>Basidiomycota</taxon>
        <taxon>Agaricomycotina</taxon>
        <taxon>Agaricomycetes</taxon>
        <taxon>Russulales</taxon>
        <taxon>Hericiaceae</taxon>
        <taxon>Hericium</taxon>
    </lineage>
</organism>
<dbReference type="GO" id="GO:0016491">
    <property type="term" value="F:oxidoreductase activity"/>
    <property type="evidence" value="ECO:0007669"/>
    <property type="project" value="UniProtKB-KW"/>
</dbReference>
<reference evidence="7 8" key="1">
    <citation type="submission" date="2019-02" db="EMBL/GenBank/DDBJ databases">
        <title>Genome sequencing of the rare red list fungi Hericium alpestre (H. flagellum).</title>
        <authorList>
            <person name="Buettner E."/>
            <person name="Kellner H."/>
        </authorList>
    </citation>
    <scope>NUCLEOTIDE SEQUENCE [LARGE SCALE GENOMIC DNA]</scope>
    <source>
        <strain evidence="7 8">DSM 108284</strain>
    </source>
</reference>